<gene>
    <name evidence="3" type="ORF">Pcinc_009019</name>
</gene>
<protein>
    <submittedName>
        <fullName evidence="3">Uncharacterized protein</fullName>
    </submittedName>
</protein>
<feature type="compositionally biased region" description="Low complexity" evidence="2">
    <location>
        <begin position="454"/>
        <end position="479"/>
    </location>
</feature>
<evidence type="ECO:0000313" key="4">
    <source>
        <dbReference type="Proteomes" id="UP001286313"/>
    </source>
</evidence>
<feature type="coiled-coil region" evidence="1">
    <location>
        <begin position="56"/>
        <end position="93"/>
    </location>
</feature>
<reference evidence="3" key="1">
    <citation type="submission" date="2023-10" db="EMBL/GenBank/DDBJ databases">
        <title>Genome assemblies of two species of porcelain crab, Petrolisthes cinctipes and Petrolisthes manimaculis (Anomura: Porcellanidae).</title>
        <authorList>
            <person name="Angst P."/>
        </authorList>
    </citation>
    <scope>NUCLEOTIDE SEQUENCE</scope>
    <source>
        <strain evidence="3">PB745_01</strain>
        <tissue evidence="3">Gill</tissue>
    </source>
</reference>
<feature type="region of interest" description="Disordered" evidence="2">
    <location>
        <begin position="183"/>
        <end position="260"/>
    </location>
</feature>
<feature type="compositionally biased region" description="Polar residues" evidence="2">
    <location>
        <begin position="433"/>
        <end position="442"/>
    </location>
</feature>
<dbReference type="PANTHER" id="PTHR48125">
    <property type="entry name" value="LP07818P1"/>
    <property type="match status" value="1"/>
</dbReference>
<feature type="coiled-coil region" evidence="1">
    <location>
        <begin position="283"/>
        <end position="310"/>
    </location>
</feature>
<feature type="compositionally biased region" description="Low complexity" evidence="2">
    <location>
        <begin position="679"/>
        <end position="740"/>
    </location>
</feature>
<name>A0AAE1G7R9_PETCI</name>
<feature type="compositionally biased region" description="Basic and acidic residues" evidence="2">
    <location>
        <begin position="857"/>
        <end position="892"/>
    </location>
</feature>
<feature type="compositionally biased region" description="Polar residues" evidence="2">
    <location>
        <begin position="526"/>
        <end position="565"/>
    </location>
</feature>
<feature type="region of interest" description="Disordered" evidence="2">
    <location>
        <begin position="948"/>
        <end position="1025"/>
    </location>
</feature>
<organism evidence="3 4">
    <name type="scientific">Petrolisthes cinctipes</name>
    <name type="common">Flat porcelain crab</name>
    <dbReference type="NCBI Taxonomy" id="88211"/>
    <lineage>
        <taxon>Eukaryota</taxon>
        <taxon>Metazoa</taxon>
        <taxon>Ecdysozoa</taxon>
        <taxon>Arthropoda</taxon>
        <taxon>Crustacea</taxon>
        <taxon>Multicrustacea</taxon>
        <taxon>Malacostraca</taxon>
        <taxon>Eumalacostraca</taxon>
        <taxon>Eucarida</taxon>
        <taxon>Decapoda</taxon>
        <taxon>Pleocyemata</taxon>
        <taxon>Anomura</taxon>
        <taxon>Galatheoidea</taxon>
        <taxon>Porcellanidae</taxon>
        <taxon>Petrolisthes</taxon>
    </lineage>
</organism>
<feature type="compositionally biased region" description="Polar residues" evidence="2">
    <location>
        <begin position="950"/>
        <end position="964"/>
    </location>
</feature>
<dbReference type="AlphaFoldDB" id="A0AAE1G7R9"/>
<feature type="compositionally biased region" description="Polar residues" evidence="2">
    <location>
        <begin position="1002"/>
        <end position="1019"/>
    </location>
</feature>
<dbReference type="Proteomes" id="UP001286313">
    <property type="component" value="Unassembled WGS sequence"/>
</dbReference>
<accession>A0AAE1G7R9</accession>
<feature type="compositionally biased region" description="Pro residues" evidence="2">
    <location>
        <begin position="204"/>
        <end position="223"/>
    </location>
</feature>
<feature type="compositionally biased region" description="Polar residues" evidence="2">
    <location>
        <begin position="648"/>
        <end position="671"/>
    </location>
</feature>
<feature type="compositionally biased region" description="Low complexity" evidence="2">
    <location>
        <begin position="499"/>
        <end position="509"/>
    </location>
</feature>
<feature type="region of interest" description="Disordered" evidence="2">
    <location>
        <begin position="424"/>
        <end position="906"/>
    </location>
</feature>
<proteinExistence type="predicted"/>
<evidence type="ECO:0000313" key="3">
    <source>
        <dbReference type="EMBL" id="KAK3886849.1"/>
    </source>
</evidence>
<evidence type="ECO:0000256" key="2">
    <source>
        <dbReference type="SAM" id="MobiDB-lite"/>
    </source>
</evidence>
<dbReference type="PANTHER" id="PTHR48125:SF12">
    <property type="entry name" value="AT HOOK TRANSCRIPTION FACTOR FAMILY-RELATED"/>
    <property type="match status" value="1"/>
</dbReference>
<keyword evidence="4" id="KW-1185">Reference proteome</keyword>
<keyword evidence="1" id="KW-0175">Coiled coil</keyword>
<feature type="compositionally biased region" description="Basic and acidic residues" evidence="2">
    <location>
        <begin position="791"/>
        <end position="803"/>
    </location>
</feature>
<comment type="caution">
    <text evidence="3">The sequence shown here is derived from an EMBL/GenBank/DDBJ whole genome shotgun (WGS) entry which is preliminary data.</text>
</comment>
<feature type="compositionally biased region" description="Polar residues" evidence="2">
    <location>
        <begin position="805"/>
        <end position="848"/>
    </location>
</feature>
<evidence type="ECO:0000256" key="1">
    <source>
        <dbReference type="SAM" id="Coils"/>
    </source>
</evidence>
<dbReference type="EMBL" id="JAWQEG010000666">
    <property type="protein sequence ID" value="KAK3886849.1"/>
    <property type="molecule type" value="Genomic_DNA"/>
</dbReference>
<feature type="compositionally biased region" description="Polar residues" evidence="2">
    <location>
        <begin position="630"/>
        <end position="639"/>
    </location>
</feature>
<feature type="compositionally biased region" description="Low complexity" evidence="2">
    <location>
        <begin position="602"/>
        <end position="629"/>
    </location>
</feature>
<sequence>MSIKYEISPHPLVLCCDVTTESSDIDVAGVKSLVNQREIHCARPGNLRSNAGKPTYKSQEEQYQEIQELRRDLGELREENSSLRTRSRRLEEDLLRRDRQLHQLMDPAKNDEARRQLTDKGASVVSSLKLRVSRLEATLRDKEAEVAKLRASAKATALHEMKVEAETYYQEVVRLRNQLNILQQQQQQHYHHHPQPHSPHSSTHPPPLPPQSTTYPPPPPPPHSTTSPQHPAYPTLPHPSTHPKHPPPPPPHHQHYLHQHHQRNVNTMHRDLRDGGDGQESPSADLRLALAQLEEENAILGQRVTSLTSEKDKLATDLERVLGLSEDVLNNYEGLGRMELIHEVEQRQAEVVRWEAQHRQLSETLQAANTAATSDVQSQALLQAKVAEMHGRETEWERERASLRELISTLKDDRLFYKETAEKKDSELDSLRQEVQSLQQEVSDLHKVTRRPLHQPSPRQSRPSPRATPSSASRSGSSSEANTPIRRARPSSARPPPSTSRTQRPPKSSSEPRELPPKAPGKNRRTLTPQTSGKSGPTSGKPNTTLGKSNATVGKQNTSGKSASTLGKPGVTNSDKRGPSVTRSGVTASPKHNAVVRNHTMSSSATSSKASTPSASPRKSSTASSSSSPQHHATQQRGSPQHKVPPLQQKSTSKQRGTSQQRVSPQHQRASPQRHHKSSLPSQSSSSPSKSSSTTTASPTKYSSSSPTKISSNKASPAKSFSPTPSPSKSSPSVSSPRKATTQSRSPSKVPQPKITAGRGREENASPLHTPHSPRKQTTSVHSSSIEEDERVLSEIIFHRETDSSGEASDYPSSNLERQKTITLAHSEVQDPQDTESGSVVRQNTMTLSREEDEEEYPRKDMRDKREGGKEEKKDSREERGNESSVCEKENEAATVLNGKGQKSVVTSQDSEIIENLELLQCLLSSHLSRQRQVNELLNQEPLLVGEAQVSPTTRSPEKYQSPSSKRRSRRGQREAPDGQEAGGQSGAGMQHHHNGARGQGEASQHPQRSHSLVRQGTFNVDDDSVDGDEVVQAVLDAHLTRITKLSSK</sequence>